<evidence type="ECO:0000256" key="1">
    <source>
        <dbReference type="SAM" id="MobiDB-lite"/>
    </source>
</evidence>
<evidence type="ECO:0000313" key="2">
    <source>
        <dbReference type="EMBL" id="APF40828.1"/>
    </source>
</evidence>
<proteinExistence type="predicted"/>
<feature type="compositionally biased region" description="Basic and acidic residues" evidence="1">
    <location>
        <begin position="14"/>
        <end position="30"/>
    </location>
</feature>
<sequence>MAAGVVVINSPDLIRSEHASSTHNPSDHGSGKGTAAHEVVRARGCALLSVDAIEAAMRGSGIERDQPAGLPAYVVDEDLARE</sequence>
<keyword evidence="3" id="KW-1185">Reference proteome</keyword>
<feature type="region of interest" description="Disordered" evidence="1">
    <location>
        <begin position="1"/>
        <end position="36"/>
    </location>
</feature>
<accession>A0A1L2ZP83</accession>
<reference evidence="2 3" key="1">
    <citation type="submission" date="2016-11" db="EMBL/GenBank/DDBJ databases">
        <title>Genome sequencing of Zhihengliuella aestuarii B18 antagonistic to Plasmodiophora brassicae.</title>
        <authorList>
            <person name="Luo Y."/>
        </authorList>
    </citation>
    <scope>NUCLEOTIDE SEQUENCE [LARGE SCALE GENOMIC DNA]</scope>
    <source>
        <strain evidence="2 3">B18</strain>
    </source>
</reference>
<protein>
    <submittedName>
        <fullName evidence="2">Uncharacterized protein</fullName>
    </submittedName>
</protein>
<organism evidence="2 3">
    <name type="scientific">Neomicrococcus aestuarii</name>
    <dbReference type="NCBI Taxonomy" id="556325"/>
    <lineage>
        <taxon>Bacteria</taxon>
        <taxon>Bacillati</taxon>
        <taxon>Actinomycetota</taxon>
        <taxon>Actinomycetes</taxon>
        <taxon>Micrococcales</taxon>
        <taxon>Micrococcaceae</taxon>
        <taxon>Neomicrococcus</taxon>
    </lineage>
</organism>
<dbReference type="OrthoDB" id="3819922at2"/>
<name>A0A1L2ZP83_9MICC</name>
<dbReference type="RefSeq" id="WP_071894305.1">
    <property type="nucleotide sequence ID" value="NZ_CP018135.1"/>
</dbReference>
<dbReference type="KEGG" id="nae:BHE16_07165"/>
<dbReference type="EMBL" id="CP018135">
    <property type="protein sequence ID" value="APF40828.1"/>
    <property type="molecule type" value="Genomic_DNA"/>
</dbReference>
<dbReference type="Proteomes" id="UP000183530">
    <property type="component" value="Chromosome"/>
</dbReference>
<evidence type="ECO:0000313" key="3">
    <source>
        <dbReference type="Proteomes" id="UP000183530"/>
    </source>
</evidence>
<dbReference type="AlphaFoldDB" id="A0A1L2ZP83"/>
<gene>
    <name evidence="2" type="ORF">BHE16_07165</name>
</gene>